<evidence type="ECO:0000256" key="3">
    <source>
        <dbReference type="ARBA" id="ARBA00022898"/>
    </source>
</evidence>
<keyword evidence="6" id="KW-1185">Reference proteome</keyword>
<dbReference type="Pfam" id="PF01636">
    <property type="entry name" value="APH"/>
    <property type="match status" value="1"/>
</dbReference>
<organism evidence="5 6">
    <name type="scientific">Christiangramia forsetii</name>
    <dbReference type="NCBI Taxonomy" id="411153"/>
    <lineage>
        <taxon>Bacteria</taxon>
        <taxon>Pseudomonadati</taxon>
        <taxon>Bacteroidota</taxon>
        <taxon>Flavobacteriia</taxon>
        <taxon>Flavobacteriales</taxon>
        <taxon>Flavobacteriaceae</taxon>
        <taxon>Christiangramia</taxon>
    </lineage>
</organism>
<dbReference type="PROSITE" id="PS00600">
    <property type="entry name" value="AA_TRANSFER_CLASS_3"/>
    <property type="match status" value="1"/>
</dbReference>
<sequence length="994" mass="112965">MGNLKLDFDQNTVEEITAKLYHKTGAVKLLPGELDLNFLIKTESGDYILKIASTEKCDLDFLKFQNNLLDHLNGGDPTLLLPETIISISGKSIEELEIDGNKFYVRLLSWLPGKLWSETVSHTKGLLYDLGKKAGHLTNLLSDFEDPYPRQREFDWDISQTAWTKNHQNLFDSERKKYIDYFYQGFKSIEYQLMHCRKGIIHNDVNDNNIIVQPNTEKVTGFIDFGDATYTATINDLAICITYAIMQKEQTLEAALEVIKGYHASFPLEEEELDILYWLVGARLIISLTKSQINAQSEPENKYHQVSTIGAWDLIKKWYDLNPYLTGAFFKDSCGYSEDGKNLQFQEFCHSNKYHLSYLIETKKITSFKHLSLDISSDSISSFDDARDKRKMASKIQELWLKENKKILFGGYNEVRPELIKEENSIATLEGDYWRNILLGVQFWHFKKFKVSSLIPGKIIELNETKKLLVIEHSFDEEEKFYSIYRYLKIDPSLQLDQKIDRSALLGEHKRKEKNAFFFQISLQNPQNLTPVSNCLYRDKEVYNKLFPNPLSLFKDLNVPENSLDSETLITERKAFLGKSLSLSYNDPLKIVRGDGAYLIDDKGRKYLDMVNNVAHVGHEHPQVVKAGKKQMEMLNTNSRYLHDNILQFAKKLLATFPKELSVVHFVNSGSEANELAIRMAKSHTGQKDFIAVEVGYHGNTNACIDISSYKFDGKGGKGAPEHTQIVPLPDSFRGKYRGDNTGPDYADHIREAINVIHSKNRKPAAFICESIISCGGQIELPENYLNLAYKYTREAGGVCIADEVQVGCGRIGNHFWGFQEHQVIPDIVTIGKPLGNGHPLAAVVCTREIATTFANGIEYFNTFGGNPVSCAIGKKVLEVIEEEKLQENALDNGNYLKEQLKILQSKFPVIGDVRGKGLFLGFELNDIDKNPLPHAADLLVNCMKDRGILMSTDGPDNNVLKLKPPIVITRNQIDYFIHHLRIVLQSGDMNVNI</sequence>
<dbReference type="CDD" id="cd00610">
    <property type="entry name" value="OAT_like"/>
    <property type="match status" value="1"/>
</dbReference>
<evidence type="ECO:0000313" key="5">
    <source>
        <dbReference type="EMBL" id="GGG40015.1"/>
    </source>
</evidence>
<dbReference type="Gene3D" id="3.90.1200.10">
    <property type="match status" value="1"/>
</dbReference>
<keyword evidence="5" id="KW-0808">Transferase</keyword>
<name>A0ABQ1WS95_9FLAO</name>
<evidence type="ECO:0000313" key="6">
    <source>
        <dbReference type="Proteomes" id="UP000605733"/>
    </source>
</evidence>
<evidence type="ECO:0000256" key="1">
    <source>
        <dbReference type="ARBA" id="ARBA00001933"/>
    </source>
</evidence>
<dbReference type="EMBL" id="BMIX01000005">
    <property type="protein sequence ID" value="GGG40015.1"/>
    <property type="molecule type" value="Genomic_DNA"/>
</dbReference>
<dbReference type="InterPro" id="IPR005814">
    <property type="entry name" value="Aminotrans_3"/>
</dbReference>
<evidence type="ECO:0000259" key="4">
    <source>
        <dbReference type="Pfam" id="PF01636"/>
    </source>
</evidence>
<accession>A0ABQ1WS95</accession>
<evidence type="ECO:0000256" key="2">
    <source>
        <dbReference type="ARBA" id="ARBA00008954"/>
    </source>
</evidence>
<gene>
    <name evidence="5" type="ORF">GCM10011532_24690</name>
</gene>
<dbReference type="InterPro" id="IPR015422">
    <property type="entry name" value="PyrdxlP-dep_Trfase_small"/>
</dbReference>
<dbReference type="Gene3D" id="3.40.640.10">
    <property type="entry name" value="Type I PLP-dependent aspartate aminotransferase-like (Major domain)"/>
    <property type="match status" value="1"/>
</dbReference>
<dbReference type="InterPro" id="IPR002575">
    <property type="entry name" value="Aminoglycoside_PTrfase"/>
</dbReference>
<reference evidence="6" key="1">
    <citation type="journal article" date="2019" name="Int. J. Syst. Evol. Microbiol.">
        <title>The Global Catalogue of Microorganisms (GCM) 10K type strain sequencing project: providing services to taxonomists for standard genome sequencing and annotation.</title>
        <authorList>
            <consortium name="The Broad Institute Genomics Platform"/>
            <consortium name="The Broad Institute Genome Sequencing Center for Infectious Disease"/>
            <person name="Wu L."/>
            <person name="Ma J."/>
        </authorList>
    </citation>
    <scope>NUCLEOTIDE SEQUENCE [LARGE SCALE GENOMIC DNA]</scope>
    <source>
        <strain evidence="6">CGMCC 1.15422</strain>
    </source>
</reference>
<dbReference type="PANTHER" id="PTHR45688">
    <property type="match status" value="1"/>
</dbReference>
<dbReference type="PANTHER" id="PTHR45688:SF13">
    <property type="entry name" value="ALANINE--GLYOXYLATE AMINOTRANSFERASE 2-LIKE"/>
    <property type="match status" value="1"/>
</dbReference>
<dbReference type="InterPro" id="IPR015421">
    <property type="entry name" value="PyrdxlP-dep_Trfase_major"/>
</dbReference>
<dbReference type="InterPro" id="IPR011009">
    <property type="entry name" value="Kinase-like_dom_sf"/>
</dbReference>
<protein>
    <submittedName>
        <fullName evidence="5">4-aminobutyrate aminotransferase</fullName>
    </submittedName>
</protein>
<dbReference type="SUPFAM" id="SSF53383">
    <property type="entry name" value="PLP-dependent transferases"/>
    <property type="match status" value="1"/>
</dbReference>
<dbReference type="InterPro" id="IPR015424">
    <property type="entry name" value="PyrdxlP-dep_Trfase"/>
</dbReference>
<dbReference type="InterPro" id="IPR049704">
    <property type="entry name" value="Aminotrans_3_PPA_site"/>
</dbReference>
<dbReference type="RefSeq" id="WP_011709615.1">
    <property type="nucleotide sequence ID" value="NZ_BMIX01000005.1"/>
</dbReference>
<dbReference type="SUPFAM" id="SSF56112">
    <property type="entry name" value="Protein kinase-like (PK-like)"/>
    <property type="match status" value="1"/>
</dbReference>
<dbReference type="Proteomes" id="UP000605733">
    <property type="component" value="Unassembled WGS sequence"/>
</dbReference>
<proteinExistence type="inferred from homology"/>
<dbReference type="Pfam" id="PF00202">
    <property type="entry name" value="Aminotran_3"/>
    <property type="match status" value="1"/>
</dbReference>
<feature type="domain" description="Aminoglycoside phosphotransferase" evidence="4">
    <location>
        <begin position="32"/>
        <end position="263"/>
    </location>
</feature>
<comment type="caution">
    <text evidence="5">The sequence shown here is derived from an EMBL/GenBank/DDBJ whole genome shotgun (WGS) entry which is preliminary data.</text>
</comment>
<keyword evidence="3" id="KW-0663">Pyridoxal phosphate</keyword>
<comment type="similarity">
    <text evidence="2">Belongs to the class-III pyridoxal-phosphate-dependent aminotransferase family.</text>
</comment>
<dbReference type="Gene3D" id="3.90.1150.10">
    <property type="entry name" value="Aspartate Aminotransferase, domain 1"/>
    <property type="match status" value="1"/>
</dbReference>
<keyword evidence="5" id="KW-0032">Aminotransferase</keyword>
<comment type="cofactor">
    <cofactor evidence="1">
        <name>pyridoxal 5'-phosphate</name>
        <dbReference type="ChEBI" id="CHEBI:597326"/>
    </cofactor>
</comment>
<dbReference type="GO" id="GO:0008483">
    <property type="term" value="F:transaminase activity"/>
    <property type="evidence" value="ECO:0007669"/>
    <property type="project" value="UniProtKB-KW"/>
</dbReference>